<evidence type="ECO:0000313" key="3">
    <source>
        <dbReference type="Proteomes" id="UP000537592"/>
    </source>
</evidence>
<evidence type="ECO:0000313" key="2">
    <source>
        <dbReference type="EMBL" id="MBB3808869.1"/>
    </source>
</evidence>
<sequence>MKKAAILVSGILALGFVSAAQANPVPKPSRDYAGNYKTLVEDQKATPQVARCVASGYDLASGGHDYDRLGFTEQDIAAAKISGTNVSVSGQGRKKSDGITWVDITVQCTENADKLTAIEIVTGRP</sequence>
<keyword evidence="1" id="KW-0732">Signal</keyword>
<feature type="chain" id="PRO_5031506377" evidence="1">
    <location>
        <begin position="23"/>
        <end position="125"/>
    </location>
</feature>
<organism evidence="2 3">
    <name type="scientific">Pseudochelatococcus contaminans</name>
    <dbReference type="NCBI Taxonomy" id="1538103"/>
    <lineage>
        <taxon>Bacteria</taxon>
        <taxon>Pseudomonadati</taxon>
        <taxon>Pseudomonadota</taxon>
        <taxon>Alphaproteobacteria</taxon>
        <taxon>Hyphomicrobiales</taxon>
        <taxon>Chelatococcaceae</taxon>
        <taxon>Pseudochelatococcus</taxon>
    </lineage>
</organism>
<keyword evidence="3" id="KW-1185">Reference proteome</keyword>
<dbReference type="InterPro" id="IPR059225">
    <property type="entry name" value="BspC"/>
</dbReference>
<dbReference type="RefSeq" id="WP_183750897.1">
    <property type="nucleotide sequence ID" value="NZ_JACICC010000002.1"/>
</dbReference>
<gene>
    <name evidence="2" type="ORF">FHS81_000939</name>
</gene>
<reference evidence="2 3" key="1">
    <citation type="submission" date="2020-08" db="EMBL/GenBank/DDBJ databases">
        <title>Genomic Encyclopedia of Type Strains, Phase IV (KMG-IV): sequencing the most valuable type-strain genomes for metagenomic binning, comparative biology and taxonomic classification.</title>
        <authorList>
            <person name="Goeker M."/>
        </authorList>
    </citation>
    <scope>NUCLEOTIDE SEQUENCE [LARGE SCALE GENOMIC DNA]</scope>
    <source>
        <strain evidence="2 3">DSM 28760</strain>
    </source>
</reference>
<dbReference type="EMBL" id="JACICC010000002">
    <property type="protein sequence ID" value="MBB3808869.1"/>
    <property type="molecule type" value="Genomic_DNA"/>
</dbReference>
<feature type="signal peptide" evidence="1">
    <location>
        <begin position="1"/>
        <end position="22"/>
    </location>
</feature>
<name>A0A7W5Z303_9HYPH</name>
<accession>A0A7W5Z303</accession>
<dbReference type="NCBIfam" id="NF047384">
    <property type="entry name" value="BspC_dom"/>
    <property type="match status" value="1"/>
</dbReference>
<dbReference type="Proteomes" id="UP000537592">
    <property type="component" value="Unassembled WGS sequence"/>
</dbReference>
<evidence type="ECO:0000256" key="1">
    <source>
        <dbReference type="SAM" id="SignalP"/>
    </source>
</evidence>
<proteinExistence type="predicted"/>
<comment type="caution">
    <text evidence="2">The sequence shown here is derived from an EMBL/GenBank/DDBJ whole genome shotgun (WGS) entry which is preliminary data.</text>
</comment>
<dbReference type="AlphaFoldDB" id="A0A7W5Z303"/>
<protein>
    <submittedName>
        <fullName evidence="2">Uncharacterized protein</fullName>
    </submittedName>
</protein>